<dbReference type="CDD" id="cd16916">
    <property type="entry name" value="HATPase_CheA-like"/>
    <property type="match status" value="1"/>
</dbReference>
<evidence type="ECO:0000256" key="3">
    <source>
        <dbReference type="ARBA" id="ARBA00021495"/>
    </source>
</evidence>
<evidence type="ECO:0000313" key="13">
    <source>
        <dbReference type="EMBL" id="TNC09370.1"/>
    </source>
</evidence>
<dbReference type="SUPFAM" id="SSF47226">
    <property type="entry name" value="Histidine-containing phosphotransfer domain, HPT domain"/>
    <property type="match status" value="1"/>
</dbReference>
<dbReference type="InterPro" id="IPR036061">
    <property type="entry name" value="CheW-like_dom_sf"/>
</dbReference>
<reference evidence="13 14" key="1">
    <citation type="submission" date="2019-06" db="EMBL/GenBank/DDBJ databases">
        <title>Genome of Methylobacterium sp. 17Sr1-39.</title>
        <authorList>
            <person name="Seo T."/>
        </authorList>
    </citation>
    <scope>NUCLEOTIDE SEQUENCE [LARGE SCALE GENOMIC DNA]</scope>
    <source>
        <strain evidence="13 14">17Sr1-39</strain>
    </source>
</reference>
<feature type="modified residue" description="Phosphohistidine" evidence="9">
    <location>
        <position position="60"/>
    </location>
</feature>
<evidence type="ECO:0000256" key="2">
    <source>
        <dbReference type="ARBA" id="ARBA00012438"/>
    </source>
</evidence>
<proteinExistence type="predicted"/>
<comment type="catalytic activity">
    <reaction evidence="1">
        <text>ATP + protein L-histidine = ADP + protein N-phospho-L-histidine.</text>
        <dbReference type="EC" id="2.7.13.3"/>
    </reaction>
</comment>
<evidence type="ECO:0000256" key="5">
    <source>
        <dbReference type="ARBA" id="ARBA00022679"/>
    </source>
</evidence>
<dbReference type="SMART" id="SM00260">
    <property type="entry name" value="CheW"/>
    <property type="match status" value="1"/>
</dbReference>
<dbReference type="PROSITE" id="PS50109">
    <property type="entry name" value="HIS_KIN"/>
    <property type="match status" value="1"/>
</dbReference>
<dbReference type="Pfam" id="PF01584">
    <property type="entry name" value="CheW"/>
    <property type="match status" value="1"/>
</dbReference>
<dbReference type="PANTHER" id="PTHR43395">
    <property type="entry name" value="SENSOR HISTIDINE KINASE CHEA"/>
    <property type="match status" value="1"/>
</dbReference>
<protein>
    <recommendedName>
        <fullName evidence="3">Chemotaxis protein CheA</fullName>
        <ecNumber evidence="2">2.7.13.3</ecNumber>
    </recommendedName>
</protein>
<dbReference type="Pfam" id="PF02518">
    <property type="entry name" value="HATPase_c"/>
    <property type="match status" value="1"/>
</dbReference>
<evidence type="ECO:0000256" key="7">
    <source>
        <dbReference type="ARBA" id="ARBA00023012"/>
    </source>
</evidence>
<dbReference type="SUPFAM" id="SSF55874">
    <property type="entry name" value="ATPase domain of HSP90 chaperone/DNA topoisomerase II/histidine kinase"/>
    <property type="match status" value="1"/>
</dbReference>
<dbReference type="FunFam" id="3.30.565.10:FF:000016">
    <property type="entry name" value="Chemotaxis protein CheA, putative"/>
    <property type="match status" value="1"/>
</dbReference>
<evidence type="ECO:0000259" key="10">
    <source>
        <dbReference type="PROSITE" id="PS50109"/>
    </source>
</evidence>
<dbReference type="PANTHER" id="PTHR43395:SF1">
    <property type="entry name" value="CHEMOTAXIS PROTEIN CHEA"/>
    <property type="match status" value="1"/>
</dbReference>
<dbReference type="InterPro" id="IPR004105">
    <property type="entry name" value="CheA-like_dim"/>
</dbReference>
<dbReference type="Gene3D" id="2.30.30.40">
    <property type="entry name" value="SH3 Domains"/>
    <property type="match status" value="1"/>
</dbReference>
<dbReference type="CDD" id="cd00088">
    <property type="entry name" value="HPT"/>
    <property type="match status" value="1"/>
</dbReference>
<dbReference type="Pfam" id="PF01627">
    <property type="entry name" value="Hpt"/>
    <property type="match status" value="1"/>
</dbReference>
<dbReference type="InterPro" id="IPR003594">
    <property type="entry name" value="HATPase_dom"/>
</dbReference>
<dbReference type="PRINTS" id="PR00344">
    <property type="entry name" value="BCTRLSENSOR"/>
</dbReference>
<dbReference type="Gene3D" id="1.20.120.160">
    <property type="entry name" value="HPT domain"/>
    <property type="match status" value="1"/>
</dbReference>
<dbReference type="PROSITE" id="PS50851">
    <property type="entry name" value="CHEW"/>
    <property type="match status" value="1"/>
</dbReference>
<dbReference type="Proteomes" id="UP000305267">
    <property type="component" value="Unassembled WGS sequence"/>
</dbReference>
<evidence type="ECO:0000256" key="8">
    <source>
        <dbReference type="ARBA" id="ARBA00035100"/>
    </source>
</evidence>
<dbReference type="InterPro" id="IPR051315">
    <property type="entry name" value="Bact_Chemotaxis_CheA"/>
</dbReference>
<dbReference type="GO" id="GO:0006935">
    <property type="term" value="P:chemotaxis"/>
    <property type="evidence" value="ECO:0007669"/>
    <property type="project" value="InterPro"/>
</dbReference>
<dbReference type="RefSeq" id="WP_139038741.1">
    <property type="nucleotide sequence ID" value="NZ_VDDA01000017.1"/>
</dbReference>
<evidence type="ECO:0000256" key="4">
    <source>
        <dbReference type="ARBA" id="ARBA00022553"/>
    </source>
</evidence>
<evidence type="ECO:0000313" key="14">
    <source>
        <dbReference type="Proteomes" id="UP000305267"/>
    </source>
</evidence>
<evidence type="ECO:0000256" key="6">
    <source>
        <dbReference type="ARBA" id="ARBA00022777"/>
    </source>
</evidence>
<keyword evidence="5" id="KW-0808">Transferase</keyword>
<feature type="domain" description="HPt" evidence="12">
    <location>
        <begin position="9"/>
        <end position="117"/>
    </location>
</feature>
<feature type="domain" description="CheW-like" evidence="11">
    <location>
        <begin position="544"/>
        <end position="681"/>
    </location>
</feature>
<dbReference type="SMART" id="SM00387">
    <property type="entry name" value="HATPase_c"/>
    <property type="match status" value="1"/>
</dbReference>
<sequence>MTEDAAPAALPPPDDLVTEFVTEARELIAAAAEDLLALDGSSGAGTPDPDVVNRVFRVVHTLKGSAALFDWPAMLALLHAAEDGLAAARVGTLQAGADLVDLSLAALDAVARWTEAIAATGALPAGAAAESARLMARYRARLAPATTAAEPDDALAGPVPGWAAALLADLGERSAGPLTALRYAPRPDCFFSGDDPVGLVRRLPGLVALRLDPAAPWPPLDSLDVFACNLAVTLLTTDPRAEVEAVFRLVPDQVEVAALGPPVPAQAAPEPATGAEAAAIPQSEVSRTLRVEAGRIDALVALADDLAAARTLLGEVVARAGAGANLADCLPALRASDERIGRLSAELHREAVGLRLQPLARVFRRFPRALRDIARQLGKEVTLTLAGEETEIDRDVAEGLFEPLLHLLRNAVDHGIEPPSLREAAGKPAIGRIVVAAESRAERVVVTVSDDGRGLDPAFLRRRAAERGLMAPEALAALDEAGAIDLIFAPGFSTAASVGAVSGRGVGMDAVRAAVARLGGTCTVESRIGAGTTIRLRLPRAQSLVRLLLVEVGPERYGLPMEAVVELARIPRAEIRDLAPGAVTVLRDQTVPVLHLADLLDLPRGPDEPRRAWPEARLAVVRAGRERVAIEVDRFAGRFDGLVRPLPPLAAAPGLAGTTLSGDGRVLLALDPEALVGRDDPRGEGESLP</sequence>
<keyword evidence="6" id="KW-0418">Kinase</keyword>
<dbReference type="SUPFAM" id="SSF50341">
    <property type="entry name" value="CheW-like"/>
    <property type="match status" value="1"/>
</dbReference>
<dbReference type="SMART" id="SM01231">
    <property type="entry name" value="H-kinase_dim"/>
    <property type="match status" value="1"/>
</dbReference>
<dbReference type="SMART" id="SM00073">
    <property type="entry name" value="HPT"/>
    <property type="match status" value="1"/>
</dbReference>
<dbReference type="InterPro" id="IPR002545">
    <property type="entry name" value="CheW-lke_dom"/>
</dbReference>
<dbReference type="OrthoDB" id="9803176at2"/>
<evidence type="ECO:0000256" key="1">
    <source>
        <dbReference type="ARBA" id="ARBA00000085"/>
    </source>
</evidence>
<dbReference type="EMBL" id="VDDA01000017">
    <property type="protein sequence ID" value="TNC09370.1"/>
    <property type="molecule type" value="Genomic_DNA"/>
</dbReference>
<feature type="domain" description="Histidine kinase" evidence="10">
    <location>
        <begin position="338"/>
        <end position="542"/>
    </location>
</feature>
<gene>
    <name evidence="13" type="ORF">FF100_26395</name>
</gene>
<organism evidence="13 14">
    <name type="scientific">Methylobacterium terricola</name>
    <dbReference type="NCBI Taxonomy" id="2583531"/>
    <lineage>
        <taxon>Bacteria</taxon>
        <taxon>Pseudomonadati</taxon>
        <taxon>Pseudomonadota</taxon>
        <taxon>Alphaproteobacteria</taxon>
        <taxon>Hyphomicrobiales</taxon>
        <taxon>Methylobacteriaceae</taxon>
        <taxon>Methylobacterium</taxon>
    </lineage>
</organism>
<dbReference type="EC" id="2.7.13.3" evidence="2"/>
<dbReference type="AlphaFoldDB" id="A0A5C4LCB4"/>
<accession>A0A5C4LCB4</accession>
<dbReference type="GO" id="GO:0005737">
    <property type="term" value="C:cytoplasm"/>
    <property type="evidence" value="ECO:0007669"/>
    <property type="project" value="InterPro"/>
</dbReference>
<keyword evidence="7" id="KW-0902">Two-component regulatory system</keyword>
<evidence type="ECO:0000259" key="12">
    <source>
        <dbReference type="PROSITE" id="PS50894"/>
    </source>
</evidence>
<dbReference type="InterPro" id="IPR005467">
    <property type="entry name" value="His_kinase_dom"/>
</dbReference>
<comment type="caution">
    <text evidence="13">The sequence shown here is derived from an EMBL/GenBank/DDBJ whole genome shotgun (WGS) entry which is preliminary data.</text>
</comment>
<evidence type="ECO:0000256" key="9">
    <source>
        <dbReference type="PROSITE-ProRule" id="PRU00110"/>
    </source>
</evidence>
<dbReference type="InterPro" id="IPR008207">
    <property type="entry name" value="Sig_transdc_His_kin_Hpt_dom"/>
</dbReference>
<keyword evidence="4 9" id="KW-0597">Phosphoprotein</keyword>
<evidence type="ECO:0000259" key="11">
    <source>
        <dbReference type="PROSITE" id="PS50851"/>
    </source>
</evidence>
<dbReference type="InterPro" id="IPR036890">
    <property type="entry name" value="HATPase_C_sf"/>
</dbReference>
<dbReference type="Gene3D" id="3.30.565.10">
    <property type="entry name" value="Histidine kinase-like ATPase, C-terminal domain"/>
    <property type="match status" value="1"/>
</dbReference>
<name>A0A5C4LCB4_9HYPH</name>
<dbReference type="InterPro" id="IPR004358">
    <property type="entry name" value="Sig_transdc_His_kin-like_C"/>
</dbReference>
<dbReference type="GO" id="GO:0000155">
    <property type="term" value="F:phosphorelay sensor kinase activity"/>
    <property type="evidence" value="ECO:0007669"/>
    <property type="project" value="InterPro"/>
</dbReference>
<dbReference type="InterPro" id="IPR036641">
    <property type="entry name" value="HPT_dom_sf"/>
</dbReference>
<dbReference type="PROSITE" id="PS50894">
    <property type="entry name" value="HPT"/>
    <property type="match status" value="1"/>
</dbReference>
<comment type="function">
    <text evidence="8">Involved in the transmission of sensory signals from the chemoreceptors to the flagellar motors. CheA is autophosphorylated; it can transfer its phosphate group to either CheB or CheY.</text>
</comment>
<keyword evidence="14" id="KW-1185">Reference proteome</keyword>